<feature type="domain" description="Lysine-specific demethylase-like" evidence="2">
    <location>
        <begin position="249"/>
        <end position="624"/>
    </location>
</feature>
<feature type="compositionally biased region" description="Basic residues" evidence="1">
    <location>
        <begin position="173"/>
        <end position="182"/>
    </location>
</feature>
<name>A0A976M4N5_THEOR</name>
<feature type="region of interest" description="Disordered" evidence="1">
    <location>
        <begin position="800"/>
        <end position="824"/>
    </location>
</feature>
<organism evidence="3 4">
    <name type="scientific">Theileria orientalis</name>
    <dbReference type="NCBI Taxonomy" id="68886"/>
    <lineage>
        <taxon>Eukaryota</taxon>
        <taxon>Sar</taxon>
        <taxon>Alveolata</taxon>
        <taxon>Apicomplexa</taxon>
        <taxon>Aconoidasida</taxon>
        <taxon>Piroplasmida</taxon>
        <taxon>Theileriidae</taxon>
        <taxon>Theileria</taxon>
    </lineage>
</organism>
<accession>A0A976M4N5</accession>
<reference evidence="3" key="1">
    <citation type="submission" date="2022-07" db="EMBL/GenBank/DDBJ databases">
        <title>Evaluation of T. orientalis genome assembly methods using nanopore sequencing and analysis of variation between genomes.</title>
        <authorList>
            <person name="Yam J."/>
            <person name="Micallef M.L."/>
            <person name="Liu M."/>
            <person name="Djordjevic S.P."/>
            <person name="Bogema D.R."/>
            <person name="Jenkins C."/>
        </authorList>
    </citation>
    <scope>NUCLEOTIDE SEQUENCE</scope>
    <source>
        <strain evidence="3">Fish Creek</strain>
    </source>
</reference>
<dbReference type="Pfam" id="PF08429">
    <property type="entry name" value="PLU-1"/>
    <property type="match status" value="1"/>
</dbReference>
<feature type="compositionally biased region" description="Basic residues" evidence="1">
    <location>
        <begin position="113"/>
        <end position="124"/>
    </location>
</feature>
<dbReference type="OrthoDB" id="361661at2759"/>
<evidence type="ECO:0000313" key="3">
    <source>
        <dbReference type="EMBL" id="UKJ88319.2"/>
    </source>
</evidence>
<feature type="region of interest" description="Disordered" evidence="1">
    <location>
        <begin position="167"/>
        <end position="208"/>
    </location>
</feature>
<protein>
    <recommendedName>
        <fullName evidence="2">Lysine-specific demethylase-like domain-containing protein</fullName>
    </recommendedName>
</protein>
<feature type="compositionally biased region" description="Polar residues" evidence="1">
    <location>
        <begin position="800"/>
        <end position="823"/>
    </location>
</feature>
<sequence length="1128" mass="128256">MEAQCTATHLHRYMGKGHSIKVDVVARQALVSPIFRKQSVPPISERYVKVFDPVSNNLESQGDENYLLETKLYDKYKTIFNNISAEAIVNLNKTKQESDNDSENSSSTCESHKCKKSNTKRKRVKTIEPKSSSLDCKRSKLDSVFVKPWIPYLPSIVESIYRLSTSKGDSRSKVQKKRKSNRGSRQIPSRSSRSSLGKSQTLVSDDNDVNAKPFSGSFGGNDLGKNKISYKYVKNLAYSLLTFVNTIDDWNHRVDEAMCRTGVDRITLNEAKSLLQEFRDSTSEIFSSSAADKLESEIARTEEYCVEIRKKLVAIFEDSEENTADLEAVETFLKEGMNTTFVTQEYLTLNQVFYNISALRHLIVESLIQSDFEVCSSLIDKSGEYSLKIPDLDTIRTHIVNSLWLYQAQKYTQKPVNYTLVSELLENTPDELKDSRLYKHLSEKLQMTIEWMNKFEDPKFNRIILYETIKANRYGDKQKTEGDNFANENRKNEAIKDGNANQNIINSGMKDKHGYPCENRTRSTRSKMEDRSYLDEPKLTPEELESAYNGYQTLEMTIPNLKNIEPVYNMWRRFQKRLNKLEALLSSDSKVNGIMESLLVLQQAEAVTEYVDTAELLEPLRNDVEVAMNFERKCRNALNAFNNWSVTSDTIKLKTEWNSLINFKRNTTVNSNDLTDVIDIVNSYLSRTNEGSYKDEAGALEGISRSNNIGENTSKEKAEDEFDNDMLAYSNADYAGEIEHSGSSNDVEVPINTNSDEIEMDVSIGSGNGNSNNTIISTENGTNDLADTTIDYSLDSEKNTINTDIPRSETNITSNDNTPTLQQDAIDDETPNLKIDEVVKTGLEDILNNNQVSVTISHGKENKESPSKTGKNKMQFSELVELYNEFHNLKVKNWQQFRNLEDVYKLGFELRNKVGIVIGTIKEGVRTDEVVSNLILLSLETVRYGANMNLEVELLKALKYCLWSKKLYGLLDKLYRLTNRESDEKASNETGNGLEIEDEYGIGEENLRDYEVLFHGLASEPERESFKEYIDSKRTIAHHLNIDTQKAEDDGMTDEGTFKTNNSQTVESTNQNLGKTEEIGEQEGVNGGSNRPKSHRKDDRFRSLVVSNKILSMTELDVVNEFTLHTAQ</sequence>
<evidence type="ECO:0000313" key="4">
    <source>
        <dbReference type="Proteomes" id="UP000244803"/>
    </source>
</evidence>
<feature type="region of interest" description="Disordered" evidence="1">
    <location>
        <begin position="506"/>
        <end position="535"/>
    </location>
</feature>
<gene>
    <name evidence="3" type="ORF">MACJ_000763</name>
</gene>
<proteinExistence type="predicted"/>
<dbReference type="EMBL" id="CP056065">
    <property type="protein sequence ID" value="UKJ88319.2"/>
    <property type="molecule type" value="Genomic_DNA"/>
</dbReference>
<feature type="compositionally biased region" description="Basic and acidic residues" evidence="1">
    <location>
        <begin position="509"/>
        <end position="535"/>
    </location>
</feature>
<dbReference type="Proteomes" id="UP000244803">
    <property type="component" value="Chromosome 1"/>
</dbReference>
<feature type="compositionally biased region" description="Polar residues" evidence="1">
    <location>
        <begin position="1058"/>
        <end position="1074"/>
    </location>
</feature>
<feature type="compositionally biased region" description="Low complexity" evidence="1">
    <location>
        <begin position="183"/>
        <end position="195"/>
    </location>
</feature>
<dbReference type="AlphaFoldDB" id="A0A976M4N5"/>
<dbReference type="InterPro" id="IPR013637">
    <property type="entry name" value="Lys_sp_deMease-like_dom"/>
</dbReference>
<evidence type="ECO:0000256" key="1">
    <source>
        <dbReference type="SAM" id="MobiDB-lite"/>
    </source>
</evidence>
<evidence type="ECO:0000259" key="2">
    <source>
        <dbReference type="Pfam" id="PF08429"/>
    </source>
</evidence>
<feature type="region of interest" description="Disordered" evidence="1">
    <location>
        <begin position="94"/>
        <end position="131"/>
    </location>
</feature>
<feature type="region of interest" description="Disordered" evidence="1">
    <location>
        <begin position="1047"/>
        <end position="1100"/>
    </location>
</feature>